<keyword evidence="10" id="KW-1185">Reference proteome</keyword>
<dbReference type="CDD" id="cd18791">
    <property type="entry name" value="SF2_C_RHA"/>
    <property type="match status" value="1"/>
</dbReference>
<sequence>MIAQPFFSDPDQIADGLPVKDILPELRRVLAVEPTPERAASAIVVAPPGAGKTTSIPPVLAACAWRGESGRVIMLEPRRLAARAAAQRIASLMGEEAGGFVGYRTRIDSAVSARTRIEVLTEGLFLRRLLGDPMLEDVACVILDEVHERSLEADLALAFCLDLQRTLRPDLRLVAMSATAETERLANLMQAPVLTSEGRMFPLEVHHSKKDIPTLRDIAPATAAGIRQALAETEGDILAFLPGTGEIRRTAQLLDGVKATVLPLHGELHPAEQARVLQPANTGERRVILATSIAETSLTVPGVRVVVDCGYRRAPRFDAGAGLSRLETLRISKAAARQRAGRAGREAPGTAYCLWSAHTQRAMPQHDRPEILEADLSDYVLATALWAETVGTTDTLPLPDQPPGSAVAAARDLLHQLGALDEDGHITQLGSRMAQLGTHPRLAAMLLAARTAEEAAMAADLAALLEERDPLRPRQTAQGRPPAIPPADISLRLDLIAGDNHPDADRGALSRIRLAAKRFRSRLSIPHNLPAQGDPAALLAAGFPDRIALCRGEPGSYRLANGSNARLKRDDGLSQHRLLAIAGLHLRTAAEIRLAAPLDPNALPPALLERTHEQVETMLDPVSGNILARRRTRIGCLVLKDRTEKVKPEEAATLLLLHARDNLETALNWTDAVRQLQARVALARSIHAPTEPAADPKDETETWPDFASPALASTVEIWLAPYMADCTSVAAIKTLDIHSLLRNLLTYSQYQWLERELPTHLPFPGGRAEVDYTQPVPVASARAQVFYGTDQTPLLAGGRVPLRLALLSPAGRPQAITADLGGFWQGGWADMRRDMRGRYPRHDWPENPALAPARPRQRPT</sequence>
<dbReference type="InterPro" id="IPR011545">
    <property type="entry name" value="DEAD/DEAH_box_helicase_dom"/>
</dbReference>
<dbReference type="InterPro" id="IPR010225">
    <property type="entry name" value="HrpB"/>
</dbReference>
<dbReference type="CDD" id="cd17990">
    <property type="entry name" value="DEXHc_HrpB"/>
    <property type="match status" value="1"/>
</dbReference>
<evidence type="ECO:0000256" key="3">
    <source>
        <dbReference type="ARBA" id="ARBA00022801"/>
    </source>
</evidence>
<keyword evidence="3" id="KW-0378">Hydrolase</keyword>
<dbReference type="InterPro" id="IPR027417">
    <property type="entry name" value="P-loop_NTPase"/>
</dbReference>
<dbReference type="PROSITE" id="PS51192">
    <property type="entry name" value="HELICASE_ATP_BIND_1"/>
    <property type="match status" value="1"/>
</dbReference>
<dbReference type="SMART" id="SM00490">
    <property type="entry name" value="HELICc"/>
    <property type="match status" value="1"/>
</dbReference>
<dbReference type="InterPro" id="IPR048333">
    <property type="entry name" value="HA2_WH"/>
</dbReference>
<name>A0ABX0KL91_9PROT</name>
<reference evidence="9 10" key="1">
    <citation type="journal article" date="2020" name="Int. J. Syst. Evol. Microbiol.">
        <title>Novel acetic acid bacteria from cider fermentations: Acetobacter conturbans sp. nov. and Acetobacter fallax sp. nov.</title>
        <authorList>
            <person name="Sombolestani A.S."/>
            <person name="Cleenwerck I."/>
            <person name="Cnockaert M."/>
            <person name="Borremans W."/>
            <person name="Wieme A.D."/>
            <person name="De Vuyst L."/>
            <person name="Vandamme P."/>
        </authorList>
    </citation>
    <scope>NUCLEOTIDE SEQUENCE [LARGE SCALE GENOMIC DNA]</scope>
    <source>
        <strain evidence="9 10">LMG 23848</strain>
    </source>
</reference>
<evidence type="ECO:0000259" key="8">
    <source>
        <dbReference type="PROSITE" id="PS51194"/>
    </source>
</evidence>
<evidence type="ECO:0000256" key="5">
    <source>
        <dbReference type="ARBA" id="ARBA00022840"/>
    </source>
</evidence>
<feature type="domain" description="Helicase C-terminal" evidence="8">
    <location>
        <begin position="225"/>
        <end position="387"/>
    </location>
</feature>
<keyword evidence="4 9" id="KW-0347">Helicase</keyword>
<evidence type="ECO:0000313" key="9">
    <source>
        <dbReference type="EMBL" id="NHO38615.1"/>
    </source>
</evidence>
<evidence type="ECO:0000256" key="2">
    <source>
        <dbReference type="ARBA" id="ARBA00022741"/>
    </source>
</evidence>
<dbReference type="EC" id="3.6.4.13" evidence="1"/>
<dbReference type="SMART" id="SM00847">
    <property type="entry name" value="HA2"/>
    <property type="match status" value="1"/>
</dbReference>
<dbReference type="PROSITE" id="PS00690">
    <property type="entry name" value="DEAH_ATP_HELICASE"/>
    <property type="match status" value="1"/>
</dbReference>
<proteinExistence type="predicted"/>
<dbReference type="PANTHER" id="PTHR43519:SF1">
    <property type="entry name" value="ATP-DEPENDENT RNA HELICASE HRPB"/>
    <property type="match status" value="1"/>
</dbReference>
<dbReference type="PROSITE" id="PS51194">
    <property type="entry name" value="HELICASE_CTER"/>
    <property type="match status" value="1"/>
</dbReference>
<dbReference type="NCBIfam" id="TIGR01970">
    <property type="entry name" value="DEAH_box_HrpB"/>
    <property type="match status" value="1"/>
</dbReference>
<gene>
    <name evidence="9" type="primary">hrpB</name>
    <name evidence="9" type="ORF">GOB80_02750</name>
</gene>
<dbReference type="PIRSF" id="PIRSF005496">
    <property type="entry name" value="ATP_hel_hrpB"/>
    <property type="match status" value="1"/>
</dbReference>
<dbReference type="InterPro" id="IPR013689">
    <property type="entry name" value="RNA_helicase_ATP-dep_HrpB_C"/>
</dbReference>
<dbReference type="Gene3D" id="1.20.120.1080">
    <property type="match status" value="1"/>
</dbReference>
<evidence type="ECO:0000256" key="1">
    <source>
        <dbReference type="ARBA" id="ARBA00012552"/>
    </source>
</evidence>
<dbReference type="GO" id="GO:0004386">
    <property type="term" value="F:helicase activity"/>
    <property type="evidence" value="ECO:0007669"/>
    <property type="project" value="UniProtKB-KW"/>
</dbReference>
<dbReference type="SMART" id="SM00487">
    <property type="entry name" value="DEXDc"/>
    <property type="match status" value="1"/>
</dbReference>
<dbReference type="InterPro" id="IPR007502">
    <property type="entry name" value="Helicase-assoc_dom"/>
</dbReference>
<dbReference type="InterPro" id="IPR001650">
    <property type="entry name" value="Helicase_C-like"/>
</dbReference>
<dbReference type="Pfam" id="PF00270">
    <property type="entry name" value="DEAD"/>
    <property type="match status" value="1"/>
</dbReference>
<dbReference type="InterPro" id="IPR002464">
    <property type="entry name" value="DNA/RNA_helicase_DEAH_CS"/>
</dbReference>
<keyword evidence="5" id="KW-0067">ATP-binding</keyword>
<dbReference type="PANTHER" id="PTHR43519">
    <property type="entry name" value="ATP-DEPENDENT RNA HELICASE HRPB"/>
    <property type="match status" value="1"/>
</dbReference>
<evidence type="ECO:0000256" key="6">
    <source>
        <dbReference type="SAM" id="MobiDB-lite"/>
    </source>
</evidence>
<keyword evidence="2" id="KW-0547">Nucleotide-binding</keyword>
<evidence type="ECO:0000259" key="7">
    <source>
        <dbReference type="PROSITE" id="PS51192"/>
    </source>
</evidence>
<dbReference type="InterPro" id="IPR049614">
    <property type="entry name" value="HrpB_DEXH"/>
</dbReference>
<dbReference type="Gene3D" id="3.40.50.300">
    <property type="entry name" value="P-loop containing nucleotide triphosphate hydrolases"/>
    <property type="match status" value="2"/>
</dbReference>
<dbReference type="SUPFAM" id="SSF52540">
    <property type="entry name" value="P-loop containing nucleoside triphosphate hydrolases"/>
    <property type="match status" value="1"/>
</dbReference>
<dbReference type="Pfam" id="PF04408">
    <property type="entry name" value="WHD_HA2"/>
    <property type="match status" value="1"/>
</dbReference>
<evidence type="ECO:0000256" key="4">
    <source>
        <dbReference type="ARBA" id="ARBA00022806"/>
    </source>
</evidence>
<protein>
    <recommendedName>
        <fullName evidence="1">RNA helicase</fullName>
        <ecNumber evidence="1">3.6.4.13</ecNumber>
    </recommendedName>
</protein>
<dbReference type="RefSeq" id="WP_059024682.1">
    <property type="nucleotide sequence ID" value="NZ_LN609302.1"/>
</dbReference>
<dbReference type="Pfam" id="PF08482">
    <property type="entry name" value="HrpB_C"/>
    <property type="match status" value="1"/>
</dbReference>
<dbReference type="InterPro" id="IPR014001">
    <property type="entry name" value="Helicase_ATP-bd"/>
</dbReference>
<feature type="region of interest" description="Disordered" evidence="6">
    <location>
        <begin position="839"/>
        <end position="860"/>
    </location>
</feature>
<accession>A0ABX0KL91</accession>
<dbReference type="Proteomes" id="UP000657200">
    <property type="component" value="Unassembled WGS sequence"/>
</dbReference>
<evidence type="ECO:0000313" key="10">
    <source>
        <dbReference type="Proteomes" id="UP000657200"/>
    </source>
</evidence>
<dbReference type="EMBL" id="WOTE01000001">
    <property type="protein sequence ID" value="NHO38615.1"/>
    <property type="molecule type" value="Genomic_DNA"/>
</dbReference>
<comment type="caution">
    <text evidence="9">The sequence shown here is derived from an EMBL/GenBank/DDBJ whole genome shotgun (WGS) entry which is preliminary data.</text>
</comment>
<organism evidence="9 10">
    <name type="scientific">Acetobacter ghanensis</name>
    <dbReference type="NCBI Taxonomy" id="431306"/>
    <lineage>
        <taxon>Bacteria</taxon>
        <taxon>Pseudomonadati</taxon>
        <taxon>Pseudomonadota</taxon>
        <taxon>Alphaproteobacteria</taxon>
        <taxon>Acetobacterales</taxon>
        <taxon>Acetobacteraceae</taxon>
        <taxon>Acetobacter</taxon>
    </lineage>
</organism>
<dbReference type="Pfam" id="PF00271">
    <property type="entry name" value="Helicase_C"/>
    <property type="match status" value="1"/>
</dbReference>
<feature type="domain" description="Helicase ATP-binding" evidence="7">
    <location>
        <begin position="33"/>
        <end position="198"/>
    </location>
</feature>